<dbReference type="AlphaFoldDB" id="A0A174HC90"/>
<name>A0A174HC90_9FIRM</name>
<comment type="catalytic activity">
    <reaction evidence="6">
        <text>a 2'-deoxyadenosine in DNA + S-adenosyl-L-methionine = an N(6)-methyl-2'-deoxyadenosine in DNA + S-adenosyl-L-homocysteine + H(+)</text>
        <dbReference type="Rhea" id="RHEA:15197"/>
        <dbReference type="Rhea" id="RHEA-COMP:12418"/>
        <dbReference type="Rhea" id="RHEA-COMP:12419"/>
        <dbReference type="ChEBI" id="CHEBI:15378"/>
        <dbReference type="ChEBI" id="CHEBI:57856"/>
        <dbReference type="ChEBI" id="CHEBI:59789"/>
        <dbReference type="ChEBI" id="CHEBI:90615"/>
        <dbReference type="ChEBI" id="CHEBI:90616"/>
        <dbReference type="EC" id="2.1.1.72"/>
    </reaction>
</comment>
<dbReference type="Pfam" id="PF07669">
    <property type="entry name" value="Eco57I"/>
    <property type="match status" value="1"/>
</dbReference>
<feature type="domain" description="Type II methyltransferase M.TaqI-like" evidence="7">
    <location>
        <begin position="405"/>
        <end position="558"/>
    </location>
</feature>
<dbReference type="InterPro" id="IPR050953">
    <property type="entry name" value="N4_N6_ade-DNA_methylase"/>
</dbReference>
<dbReference type="SUPFAM" id="SSF53335">
    <property type="entry name" value="S-adenosyl-L-methionine-dependent methyltransferases"/>
    <property type="match status" value="1"/>
</dbReference>
<evidence type="ECO:0000256" key="5">
    <source>
        <dbReference type="ARBA" id="ARBA00022691"/>
    </source>
</evidence>
<dbReference type="PANTHER" id="PTHR33841:SF5">
    <property type="entry name" value="DNA METHYLASE (MODIFICATION METHYLASE) (METHYLTRANSFERASE)-RELATED"/>
    <property type="match status" value="1"/>
</dbReference>
<evidence type="ECO:0000256" key="1">
    <source>
        <dbReference type="ARBA" id="ARBA00006594"/>
    </source>
</evidence>
<dbReference type="EC" id="2.1.1.72" evidence="2"/>
<dbReference type="GO" id="GO:0016787">
    <property type="term" value="F:hydrolase activity"/>
    <property type="evidence" value="ECO:0007669"/>
    <property type="project" value="UniProtKB-KW"/>
</dbReference>
<dbReference type="PROSITE" id="PS00092">
    <property type="entry name" value="N6_MTASE"/>
    <property type="match status" value="1"/>
</dbReference>
<dbReference type="Gene3D" id="3.40.50.150">
    <property type="entry name" value="Vaccinia Virus protein VP39"/>
    <property type="match status" value="1"/>
</dbReference>
<dbReference type="InterPro" id="IPR011639">
    <property type="entry name" value="MethylTrfase_TaqI-like_dom"/>
</dbReference>
<evidence type="ECO:0000259" key="7">
    <source>
        <dbReference type="Pfam" id="PF07669"/>
    </source>
</evidence>
<dbReference type="PANTHER" id="PTHR33841">
    <property type="entry name" value="DNA METHYLTRANSFERASE YEEA-RELATED"/>
    <property type="match status" value="1"/>
</dbReference>
<dbReference type="PRINTS" id="PR00507">
    <property type="entry name" value="N12N6MTFRASE"/>
</dbReference>
<keyword evidence="4" id="KW-0808">Transferase</keyword>
<reference evidence="8 9" key="1">
    <citation type="submission" date="2015-09" db="EMBL/GenBank/DDBJ databases">
        <authorList>
            <consortium name="Pathogen Informatics"/>
        </authorList>
    </citation>
    <scope>NUCLEOTIDE SEQUENCE [LARGE SCALE GENOMIC DNA]</scope>
    <source>
        <strain evidence="8 9">2789STDY5834885</strain>
    </source>
</reference>
<evidence type="ECO:0000256" key="6">
    <source>
        <dbReference type="ARBA" id="ARBA00047942"/>
    </source>
</evidence>
<dbReference type="GO" id="GO:0006304">
    <property type="term" value="P:DNA modification"/>
    <property type="evidence" value="ECO:0007669"/>
    <property type="project" value="InterPro"/>
</dbReference>
<evidence type="ECO:0000256" key="4">
    <source>
        <dbReference type="ARBA" id="ARBA00022679"/>
    </source>
</evidence>
<dbReference type="InterPro" id="IPR002052">
    <property type="entry name" value="DNA_methylase_N6_adenine_CS"/>
</dbReference>
<sequence>MGELLNGIFECLDINSSTGLATEDSLQGMTSFQRLFYTQVHEKIGIDAVYFLRDENGIAKIPLIYFSAIQKYDAKQVAELHRLSWNLGEAPLLFVVTPDEILIYNNYETPQVVENGNLDPNAGIIETLNLTNGLASQRLALKKYHRSLLESGEYWRQSMTRFDVQSRVDSTLMSNLRIMRRTLINQISKRCDTSKETITGVVHALLNRSIFIKYLEERKDSNGETVFPQDFYCNFMKSAKQYTDVLNSKEATYNLFRTLKEKFNGDTLQVSEIEAEIITQDDLNELRTFILGDSELESKQLTLWPLYSFDIIPIQLISSIYELFFHLSEEDDEKGTYYTPLHLVNLVMDEVYPWEGEYKDTSFFDPSCGSGVFLVEAYRRLVCRWMSQNDVHTINCDQLNLLLKNSIFGVDINEEAIRVASFSLSLAMCDFLDPRSIWDKLSFPRLLDNNLISSDFFDEDKSFNNRRYDVIIGNPPWQSNITGKTKEYLKKANSVIGDKQIAQAFSIKCSELCKQNGIICLLMPSKGLLFNRSDKSRAYRANLFSDNNVLAIINLSVYRKFLFDHASGPAAAIIYTPKKEDINQPIVYCTPKPIYTIEDIRKFSIDPTDICRIPRDIIDDDRIWKIAMWGAPRDLELIGKMQSTFAPMASFIEENHMTTAEGFKRGNRKHQCCDFKGLPMVEAKSFKPYYVSSDELPRVDFDDFECIVKNAREIFVAPHLIIKQSHKNGTFLSEVLDYDAVFNHSLLGIHGNINKLKYLSVIIGSKVFSYYHILTNRKWLVERDELEAGDIWQTPIPSPNEAEINEACEIFDELVISPTKNGKAEQFVRHMYRLREYESYQIDDVIDYVYDYFKNKQRSVSFERPNPNAYKLYYDSLSEVLTNTFGASTGLTGDLYFGDAPLSVLVLNIGQQNDRGLNFAKSDDRLNEILMSLDGAVVDNQKMIFIRRNLRIYQPNRIFIIKPSQRKYWTYSAACRDADEIFEDISRAWR</sequence>
<evidence type="ECO:0000313" key="8">
    <source>
        <dbReference type="EMBL" id="CUO71911.1"/>
    </source>
</evidence>
<dbReference type="GO" id="GO:0009007">
    <property type="term" value="F:site-specific DNA-methyltransferase (adenine-specific) activity"/>
    <property type="evidence" value="ECO:0007669"/>
    <property type="project" value="UniProtKB-EC"/>
</dbReference>
<dbReference type="Proteomes" id="UP000095709">
    <property type="component" value="Unassembled WGS sequence"/>
</dbReference>
<dbReference type="RefSeq" id="WP_055265124.1">
    <property type="nucleotide sequence ID" value="NZ_CZAL01000001.1"/>
</dbReference>
<dbReference type="GO" id="GO:0032259">
    <property type="term" value="P:methylation"/>
    <property type="evidence" value="ECO:0007669"/>
    <property type="project" value="UniProtKB-KW"/>
</dbReference>
<evidence type="ECO:0000256" key="2">
    <source>
        <dbReference type="ARBA" id="ARBA00011900"/>
    </source>
</evidence>
<evidence type="ECO:0000313" key="9">
    <source>
        <dbReference type="Proteomes" id="UP000095709"/>
    </source>
</evidence>
<evidence type="ECO:0000256" key="3">
    <source>
        <dbReference type="ARBA" id="ARBA00022603"/>
    </source>
</evidence>
<keyword evidence="5" id="KW-0949">S-adenosyl-L-methionine</keyword>
<comment type="similarity">
    <text evidence="1">Belongs to the N(4)/N(6)-methyltransferase family.</text>
</comment>
<dbReference type="InterPro" id="IPR029063">
    <property type="entry name" value="SAM-dependent_MTases_sf"/>
</dbReference>
<protein>
    <recommendedName>
        <fullName evidence="2">site-specific DNA-methyltransferase (adenine-specific)</fullName>
        <ecNumber evidence="2">2.1.1.72</ecNumber>
    </recommendedName>
</protein>
<accession>A0A174HC90</accession>
<keyword evidence="3" id="KW-0489">Methyltransferase</keyword>
<dbReference type="GO" id="GO:0003676">
    <property type="term" value="F:nucleic acid binding"/>
    <property type="evidence" value="ECO:0007669"/>
    <property type="project" value="InterPro"/>
</dbReference>
<keyword evidence="8" id="KW-0378">Hydrolase</keyword>
<dbReference type="EMBL" id="CZAL01000001">
    <property type="protein sequence ID" value="CUO71911.1"/>
    <property type="molecule type" value="Genomic_DNA"/>
</dbReference>
<organism evidence="8 9">
    <name type="scientific">Fusicatenibacter saccharivorans</name>
    <dbReference type="NCBI Taxonomy" id="1150298"/>
    <lineage>
        <taxon>Bacteria</taxon>
        <taxon>Bacillati</taxon>
        <taxon>Bacillota</taxon>
        <taxon>Clostridia</taxon>
        <taxon>Lachnospirales</taxon>
        <taxon>Lachnospiraceae</taxon>
        <taxon>Fusicatenibacter</taxon>
    </lineage>
</organism>
<gene>
    <name evidence="8" type="ORF">ERS852498_00329</name>
</gene>
<proteinExistence type="inferred from homology"/>